<dbReference type="GO" id="GO:0005886">
    <property type="term" value="C:plasma membrane"/>
    <property type="evidence" value="ECO:0007669"/>
    <property type="project" value="InterPro"/>
</dbReference>
<dbReference type="Pfam" id="PF06305">
    <property type="entry name" value="LapA_dom"/>
    <property type="match status" value="1"/>
</dbReference>
<feature type="domain" description="Lipopolysaccharide assembly protein A" evidence="6">
    <location>
        <begin position="21"/>
        <end position="83"/>
    </location>
</feature>
<evidence type="ECO:0000256" key="3">
    <source>
        <dbReference type="ARBA" id="ARBA00022989"/>
    </source>
</evidence>
<dbReference type="Proteomes" id="UP000050326">
    <property type="component" value="Unassembled WGS sequence"/>
</dbReference>
<dbReference type="AlphaFoldDB" id="A0A0P8Z044"/>
<dbReference type="STRING" id="36849.OXPF_07380"/>
<proteinExistence type="predicted"/>
<keyword evidence="3 5" id="KW-1133">Transmembrane helix</keyword>
<keyword evidence="8" id="KW-1185">Reference proteome</keyword>
<evidence type="ECO:0000256" key="1">
    <source>
        <dbReference type="ARBA" id="ARBA00022475"/>
    </source>
</evidence>
<gene>
    <name evidence="7" type="ORF">OXPF_07380</name>
</gene>
<dbReference type="PANTHER" id="PTHR41335">
    <property type="entry name" value="MEMBRANE PROTEIN-RELATED"/>
    <property type="match status" value="1"/>
</dbReference>
<keyword evidence="2 5" id="KW-0812">Transmembrane</keyword>
<dbReference type="EMBL" id="LKET01000021">
    <property type="protein sequence ID" value="KPU45505.1"/>
    <property type="molecule type" value="Genomic_DNA"/>
</dbReference>
<dbReference type="PANTHER" id="PTHR41335:SF1">
    <property type="entry name" value="MEMBRANE PROTEIN"/>
    <property type="match status" value="1"/>
</dbReference>
<dbReference type="OrthoDB" id="1708221at2"/>
<reference evidence="7 8" key="1">
    <citation type="submission" date="2015-09" db="EMBL/GenBank/DDBJ databases">
        <title>Genome sequence of Oxobacter pfennigii DSM 3222.</title>
        <authorList>
            <person name="Poehlein A."/>
            <person name="Bengelsdorf F.R."/>
            <person name="Schiel-Bengelsdorf B."/>
            <person name="Duerre P."/>
            <person name="Daniel R."/>
        </authorList>
    </citation>
    <scope>NUCLEOTIDE SEQUENCE [LARGE SCALE GENOMIC DNA]</scope>
    <source>
        <strain evidence="7 8">DSM 3222</strain>
    </source>
</reference>
<evidence type="ECO:0000259" key="6">
    <source>
        <dbReference type="Pfam" id="PF06305"/>
    </source>
</evidence>
<keyword evidence="1" id="KW-1003">Cell membrane</keyword>
<accession>A0A0P8Z044</accession>
<evidence type="ECO:0000256" key="4">
    <source>
        <dbReference type="ARBA" id="ARBA00023136"/>
    </source>
</evidence>
<evidence type="ECO:0000313" key="7">
    <source>
        <dbReference type="EMBL" id="KPU45505.1"/>
    </source>
</evidence>
<evidence type="ECO:0000313" key="8">
    <source>
        <dbReference type="Proteomes" id="UP000050326"/>
    </source>
</evidence>
<keyword evidence="4 5" id="KW-0472">Membrane</keyword>
<evidence type="ECO:0000256" key="5">
    <source>
        <dbReference type="SAM" id="Phobius"/>
    </source>
</evidence>
<name>A0A0P8Z044_9CLOT</name>
<feature type="transmembrane region" description="Helical" evidence="5">
    <location>
        <begin position="41"/>
        <end position="61"/>
    </location>
</feature>
<sequence>MAVRFIVSLVFAILVAIFALQNSGSVTIKFLFFQSNISQALVILISAVVGAIIVLILSTIAQIKLNHTVKSSAKAITALEEEKKLLSDKIDELLKQANSQITNSSINNEGEGNEV</sequence>
<dbReference type="InterPro" id="IPR010445">
    <property type="entry name" value="LapA_dom"/>
</dbReference>
<protein>
    <recommendedName>
        <fullName evidence="6">Lipopolysaccharide assembly protein A domain-containing protein</fullName>
    </recommendedName>
</protein>
<comment type="caution">
    <text evidence="7">The sequence shown here is derived from an EMBL/GenBank/DDBJ whole genome shotgun (WGS) entry which is preliminary data.</text>
</comment>
<organism evidence="7 8">
    <name type="scientific">Oxobacter pfennigii</name>
    <dbReference type="NCBI Taxonomy" id="36849"/>
    <lineage>
        <taxon>Bacteria</taxon>
        <taxon>Bacillati</taxon>
        <taxon>Bacillota</taxon>
        <taxon>Clostridia</taxon>
        <taxon>Eubacteriales</taxon>
        <taxon>Clostridiaceae</taxon>
        <taxon>Oxobacter</taxon>
    </lineage>
</organism>
<dbReference type="RefSeq" id="WP_054873854.1">
    <property type="nucleotide sequence ID" value="NZ_LKET01000021.1"/>
</dbReference>
<evidence type="ECO:0000256" key="2">
    <source>
        <dbReference type="ARBA" id="ARBA00022692"/>
    </source>
</evidence>